<dbReference type="RefSeq" id="WP_048543436.1">
    <property type="nucleotide sequence ID" value="NZ_HF571038.1"/>
</dbReference>
<evidence type="ECO:0000259" key="1">
    <source>
        <dbReference type="PROSITE" id="PS51819"/>
    </source>
</evidence>
<keyword evidence="3" id="KW-1185">Reference proteome</keyword>
<dbReference type="AlphaFoldDB" id="A0A077M914"/>
<dbReference type="OrthoDB" id="9793039at2"/>
<accession>A0A077M914</accession>
<comment type="caution">
    <text evidence="2">The sequence shown here is derived from an EMBL/GenBank/DDBJ whole genome shotgun (WGS) entry which is preliminary data.</text>
</comment>
<dbReference type="Gene3D" id="3.10.180.10">
    <property type="entry name" value="2,3-Dihydroxybiphenyl 1,2-Dioxygenase, domain 1"/>
    <property type="match status" value="2"/>
</dbReference>
<dbReference type="CDD" id="cd07247">
    <property type="entry name" value="SgaA_N_like"/>
    <property type="match status" value="2"/>
</dbReference>
<dbReference type="PANTHER" id="PTHR33993:SF14">
    <property type="entry name" value="GB|AAF24581.1"/>
    <property type="match status" value="1"/>
</dbReference>
<gene>
    <name evidence="2" type="primary">cfp30B</name>
    <name evidence="2" type="ORF">BN13_10015</name>
</gene>
<protein>
    <submittedName>
        <fullName evidence="2">27 kDa antigen Cfp30B</fullName>
    </submittedName>
</protein>
<evidence type="ECO:0000313" key="2">
    <source>
        <dbReference type="EMBL" id="CCI51277.1"/>
    </source>
</evidence>
<dbReference type="PANTHER" id="PTHR33993">
    <property type="entry name" value="GLYOXALASE-RELATED"/>
    <property type="match status" value="1"/>
</dbReference>
<dbReference type="InterPro" id="IPR037523">
    <property type="entry name" value="VOC_core"/>
</dbReference>
<dbReference type="Pfam" id="PF00903">
    <property type="entry name" value="Glyoxalase"/>
    <property type="match status" value="2"/>
</dbReference>
<sequence length="266" mass="28330">MPTRDSAWPEGTPCWVDCQVDDTKAAREFYGRLFGWQIEDGPEEFGGYLMAMKYGKAAAGIGPKPEGMPMPSVWTTYLAADSADAVADKITAAGGQVMMPPFDVADVGRMFVGLDSTGGAFGVWQAMSHNGVGICNEPGTLCWNELHTRQYDEAKRFYGEVFGYSYQGMMGGSENGYATFSLPGSEDGVGGICDDTAMPDAPEAPTHWLTWFAVDDVDASTALVAELGGQAMMPPMDMPVGRASVVAGPQGEFFGLIALQAPPDED</sequence>
<reference evidence="2 3" key="1">
    <citation type="journal article" date="2013" name="ISME J.">
        <title>A metabolic model for members of the genus Tetrasphaera involved in enhanced biological phosphorus removal.</title>
        <authorList>
            <person name="Kristiansen R."/>
            <person name="Nguyen H.T.T."/>
            <person name="Saunders A.M."/>
            <person name="Nielsen J.L."/>
            <person name="Wimmer R."/>
            <person name="Le V.Q."/>
            <person name="McIlroy S.J."/>
            <person name="Petrovski S."/>
            <person name="Seviour R.J."/>
            <person name="Calteau A."/>
            <person name="Nielsen K.L."/>
            <person name="Nielsen P.H."/>
        </authorList>
    </citation>
    <scope>NUCLEOTIDE SEQUENCE [LARGE SCALE GENOMIC DNA]</scope>
    <source>
        <strain evidence="2 3">Ben 74</strain>
    </source>
</reference>
<name>A0A077M914_9MICO</name>
<dbReference type="InterPro" id="IPR029068">
    <property type="entry name" value="Glyas_Bleomycin-R_OHBP_Dase"/>
</dbReference>
<proteinExistence type="predicted"/>
<dbReference type="PROSITE" id="PS51819">
    <property type="entry name" value="VOC"/>
    <property type="match status" value="2"/>
</dbReference>
<evidence type="ECO:0000313" key="3">
    <source>
        <dbReference type="Proteomes" id="UP000035720"/>
    </source>
</evidence>
<dbReference type="Proteomes" id="UP000035720">
    <property type="component" value="Unassembled WGS sequence"/>
</dbReference>
<feature type="domain" description="VOC" evidence="1">
    <location>
        <begin position="140"/>
        <end position="259"/>
    </location>
</feature>
<feature type="domain" description="VOC" evidence="1">
    <location>
        <begin position="12"/>
        <end position="126"/>
    </location>
</feature>
<dbReference type="STRING" id="1193518.BN13_10015"/>
<dbReference type="SUPFAM" id="SSF54593">
    <property type="entry name" value="Glyoxalase/Bleomycin resistance protein/Dihydroxybiphenyl dioxygenase"/>
    <property type="match status" value="2"/>
</dbReference>
<dbReference type="EMBL" id="CAJC01000001">
    <property type="protein sequence ID" value="CCI51277.1"/>
    <property type="molecule type" value="Genomic_DNA"/>
</dbReference>
<organism evidence="2 3">
    <name type="scientific">Nostocoides jenkinsii Ben 74</name>
    <dbReference type="NCBI Taxonomy" id="1193518"/>
    <lineage>
        <taxon>Bacteria</taxon>
        <taxon>Bacillati</taxon>
        <taxon>Actinomycetota</taxon>
        <taxon>Actinomycetes</taxon>
        <taxon>Micrococcales</taxon>
        <taxon>Intrasporangiaceae</taxon>
        <taxon>Nostocoides</taxon>
    </lineage>
</organism>
<dbReference type="InterPro" id="IPR004360">
    <property type="entry name" value="Glyas_Fos-R_dOase_dom"/>
</dbReference>
<dbReference type="InterPro" id="IPR052164">
    <property type="entry name" value="Anthracycline_SecMetBiosynth"/>
</dbReference>